<evidence type="ECO:0000256" key="1">
    <source>
        <dbReference type="SAM" id="Phobius"/>
    </source>
</evidence>
<feature type="transmembrane region" description="Helical" evidence="1">
    <location>
        <begin position="31"/>
        <end position="51"/>
    </location>
</feature>
<accession>A0AAX1IAL2</accession>
<evidence type="ECO:0008006" key="4">
    <source>
        <dbReference type="Google" id="ProtNLM"/>
    </source>
</evidence>
<organism evidence="2 3">
    <name type="scientific">Stenotrophomonas maltophilia</name>
    <name type="common">Pseudomonas maltophilia</name>
    <name type="synonym">Xanthomonas maltophilia</name>
    <dbReference type="NCBI Taxonomy" id="40324"/>
    <lineage>
        <taxon>Bacteria</taxon>
        <taxon>Pseudomonadati</taxon>
        <taxon>Pseudomonadota</taxon>
        <taxon>Gammaproteobacteria</taxon>
        <taxon>Lysobacterales</taxon>
        <taxon>Lysobacteraceae</taxon>
        <taxon>Stenotrophomonas</taxon>
        <taxon>Stenotrophomonas maltophilia group</taxon>
    </lineage>
</organism>
<protein>
    <recommendedName>
        <fullName evidence="4">DUF1345 domain-containing protein</fullName>
    </recommendedName>
</protein>
<evidence type="ECO:0000313" key="3">
    <source>
        <dbReference type="Proteomes" id="UP000515598"/>
    </source>
</evidence>
<feature type="transmembrane region" description="Helical" evidence="1">
    <location>
        <begin position="163"/>
        <end position="183"/>
    </location>
</feature>
<dbReference type="RefSeq" id="WP_154350783.1">
    <property type="nucleotide sequence ID" value="NZ_CP040433.1"/>
</dbReference>
<dbReference type="Pfam" id="PF07077">
    <property type="entry name" value="DUF1345"/>
    <property type="match status" value="1"/>
</dbReference>
<feature type="transmembrane region" description="Helical" evidence="1">
    <location>
        <begin position="103"/>
        <end position="126"/>
    </location>
</feature>
<evidence type="ECO:0000313" key="2">
    <source>
        <dbReference type="EMBL" id="QNG76149.1"/>
    </source>
</evidence>
<keyword evidence="1" id="KW-0472">Membrane</keyword>
<keyword evidence="1" id="KW-1133">Transmembrane helix</keyword>
<sequence>MIKLSHARASFYLAAGAGVLAWGWAVHSAPYLALVVGVDVFFVAYLARTLASVPTYDAERLRLNAGHRDEPLWMVFIITLAAAALAVGLVISVSGKQHKPLELGLTLASLPLAWATIHAMMAWHYAHMYWRKSDKNCENEGDQDGYHAGLLFPGNKPPGARDFLYFAFIIGVAAQTADVSISSSKIRAVSLLHSLVAFAFNTVLLAAVVNVVVTLA</sequence>
<gene>
    <name evidence="2" type="ORF">GPNADHDJ_00316</name>
</gene>
<keyword evidence="1" id="KW-0812">Transmembrane</keyword>
<proteinExistence type="predicted"/>
<feature type="transmembrane region" description="Helical" evidence="1">
    <location>
        <begin position="72"/>
        <end position="91"/>
    </location>
</feature>
<dbReference type="EMBL" id="CP060025">
    <property type="protein sequence ID" value="QNG76149.1"/>
    <property type="molecule type" value="Genomic_DNA"/>
</dbReference>
<name>A0AAX1IAL2_STEMA</name>
<feature type="transmembrane region" description="Helical" evidence="1">
    <location>
        <begin position="195"/>
        <end position="215"/>
    </location>
</feature>
<dbReference type="AlphaFoldDB" id="A0AAX1IAL2"/>
<feature type="transmembrane region" description="Helical" evidence="1">
    <location>
        <begin position="7"/>
        <end position="25"/>
    </location>
</feature>
<dbReference type="Proteomes" id="UP000515598">
    <property type="component" value="Chromosome"/>
</dbReference>
<dbReference type="InterPro" id="IPR009781">
    <property type="entry name" value="DUF1345"/>
</dbReference>
<reference evidence="2 3" key="1">
    <citation type="submission" date="2020-08" db="EMBL/GenBank/DDBJ databases">
        <title>Phenotypic and transcriptomic analysis of seven clinical Stenotrophomonas maltophilia isolates identify a small set of shared and commonly regulated genes involved in biofilm lifestyle.</title>
        <authorList>
            <person name="Alio I."/>
            <person name="Gudzuhn M."/>
            <person name="Streit W."/>
        </authorList>
    </citation>
    <scope>NUCLEOTIDE SEQUENCE [LARGE SCALE GENOMIC DNA]</scope>
    <source>
        <strain evidence="2 3">UHH_SKK55</strain>
    </source>
</reference>